<dbReference type="Gene3D" id="3.40.1810.10">
    <property type="entry name" value="Transcription factor, MADS-box"/>
    <property type="match status" value="1"/>
</dbReference>
<evidence type="ECO:0000256" key="2">
    <source>
        <dbReference type="ARBA" id="ARBA00004123"/>
    </source>
</evidence>
<evidence type="ECO:0000256" key="7">
    <source>
        <dbReference type="ARBA" id="ARBA00022737"/>
    </source>
</evidence>
<dbReference type="CDD" id="cd00265">
    <property type="entry name" value="MADS_MEF2_like"/>
    <property type="match status" value="1"/>
</dbReference>
<dbReference type="FunFam" id="2.60.40.150:FF:000174">
    <property type="entry name" value="Multiple C2 domains, transmembrane 2a"/>
    <property type="match status" value="1"/>
</dbReference>
<comment type="caution">
    <text evidence="20">The sequence shown here is derived from an EMBL/GenBank/DDBJ whole genome shotgun (WGS) entry which is preliminary data.</text>
</comment>
<dbReference type="FunFam" id="2.60.40.150:FF:000076">
    <property type="entry name" value="multiple C2 and transmembrane domain-containing protein 2 isoform X1"/>
    <property type="match status" value="1"/>
</dbReference>
<dbReference type="GO" id="GO:0030672">
    <property type="term" value="C:synaptic vesicle membrane"/>
    <property type="evidence" value="ECO:0007669"/>
    <property type="project" value="TreeGrafter"/>
</dbReference>
<dbReference type="Pfam" id="PF12347">
    <property type="entry name" value="HJURP_C"/>
    <property type="match status" value="1"/>
</dbReference>
<feature type="transmembrane region" description="Helical" evidence="17">
    <location>
        <begin position="905"/>
        <end position="933"/>
    </location>
</feature>
<evidence type="ECO:0000256" key="12">
    <source>
        <dbReference type="ARBA" id="ARBA00023136"/>
    </source>
</evidence>
<dbReference type="SMART" id="SM00432">
    <property type="entry name" value="MADS"/>
    <property type="match status" value="1"/>
</dbReference>
<dbReference type="CDD" id="cd08377">
    <property type="entry name" value="C2C_MCTP_PRT"/>
    <property type="match status" value="1"/>
</dbReference>
<evidence type="ECO:0000259" key="19">
    <source>
        <dbReference type="PROSITE" id="PS50066"/>
    </source>
</evidence>
<organism evidence="20 21">
    <name type="scientific">Hemibagrus guttatus</name>
    <dbReference type="NCBI Taxonomy" id="175788"/>
    <lineage>
        <taxon>Eukaryota</taxon>
        <taxon>Metazoa</taxon>
        <taxon>Chordata</taxon>
        <taxon>Craniata</taxon>
        <taxon>Vertebrata</taxon>
        <taxon>Euteleostomi</taxon>
        <taxon>Actinopterygii</taxon>
        <taxon>Neopterygii</taxon>
        <taxon>Teleostei</taxon>
        <taxon>Ostariophysi</taxon>
        <taxon>Siluriformes</taxon>
        <taxon>Bagridae</taxon>
        <taxon>Hemibagrus</taxon>
    </lineage>
</organism>
<keyword evidence="6" id="KW-0479">Metal-binding</keyword>
<keyword evidence="12 17" id="KW-0472">Membrane</keyword>
<evidence type="ECO:0000256" key="8">
    <source>
        <dbReference type="ARBA" id="ARBA00022837"/>
    </source>
</evidence>
<dbReference type="PROSITE" id="PS00350">
    <property type="entry name" value="MADS_BOX_1"/>
    <property type="match status" value="1"/>
</dbReference>
<dbReference type="GO" id="GO:0005634">
    <property type="term" value="C:nucleus"/>
    <property type="evidence" value="ECO:0007669"/>
    <property type="project" value="UniProtKB-SubCell"/>
</dbReference>
<dbReference type="GO" id="GO:0046928">
    <property type="term" value="P:regulation of neurotransmitter secretion"/>
    <property type="evidence" value="ECO:0007669"/>
    <property type="project" value="TreeGrafter"/>
</dbReference>
<dbReference type="PANTHER" id="PTHR45911:SF2">
    <property type="entry name" value="MULTIPLE C2 AND TRANSMEMBRANE DOMAIN-CONTAINING PROTEIN 2"/>
    <property type="match status" value="1"/>
</dbReference>
<sequence length="1088" mass="123823">MGRKKIQITRIMDERNRQVTFTKRKFGLMKKAYELSVLCDCEIALIIFNSSNKLFQYASTDMDKVLLKYTEYNEPHESRTNSDIVEALNKKEQRGSESPEVDACSYVLTPHTEEKYQKINEEFDNMMRNHKMPAVLSQQSFSMPVALPVSEHGVHSYSSMGALGEAGMLSPSSSTLQRSSNTRLSAGVHTSSDHTPNGVHSASVANGYISAQGENSMGRGPTAKSAAPPTGNLTTIGHKPELRVLIPPSCKISPSLRINSPPSSQSLSTQVVSMTTPSMHPQGLPYHAMTSAYSSDYGLNTSELSNLHGFSMSDSLTLASGSPWQHIQTAVTSQGPVYTKSSPAERFLALDCLSEHGYHHDMQIYQKKQRVENHDTDSLHDPEQHTVLDMAGESGSVSENHKEPQKSYLLSINLKEGRGLVIRDRCGTSDPYVKFKLEGKTLYKSKVMYKNLNPTWNESFSFPIRDLQKKLHIKVYDRDLTTDDFMGSSSILLSDLELEKTVEMVLPLTDPNSLENDMGVIIIDISLSVRDGENKRNKWVQKRKRSLKSSSSPQTRRLADSMKKSQLWTGVLSITLVEGRNLPDDGPGDMFVRFKLGEQKYKSKSQCKKANPQWRERFDLNQFLDGPNFLEISVWAKEGRKYEECYGQCEVDISGLKVDKSQLFTCSLDHCRGKVVFLITLSKCSGVSITDLWTPPLDEPHERENMINKYSFRNSLKNVKDIGFLQVKVIKALDLMAADLNGKSDPFCVLELGNDRLQTHTLYKTLYPEWNKVFTFPIKDIHDVLEVTVFDEDGDKAPDFLGKVAIPLLSIRNSQLISCPLKKEDLGGLSKGSILLELEIIFNPIKASIRSFNPKERKFLEENAKFSKKVLARNVLRVRNIYRTLCQILQYIKSCFQWESVQRSIFAFVIFVLTVWYWQFYMLPLFLVILLTWNYAQVASERGSQEMDNMDSDDEDEDERESERRGLIEKIHMVQDIVVTVQNLLEEIACFVERIKNVFNWSVPFLSNLAFLVLIVVTAITYFIPLRYIILLWGINKFTKKLRNPYAIDNNEVMDFLSRVPSDVQKEQYLEPKPVHSHSTYRRRRAVQ</sequence>
<dbReference type="SMART" id="SM00239">
    <property type="entry name" value="C2"/>
    <property type="match status" value="3"/>
</dbReference>
<evidence type="ECO:0000256" key="10">
    <source>
        <dbReference type="ARBA" id="ARBA00023015"/>
    </source>
</evidence>
<keyword evidence="7" id="KW-0677">Repeat</keyword>
<keyword evidence="9 17" id="KW-1133">Transmembrane helix</keyword>
<evidence type="ECO:0000256" key="9">
    <source>
        <dbReference type="ARBA" id="ARBA00022989"/>
    </source>
</evidence>
<dbReference type="InterPro" id="IPR033896">
    <property type="entry name" value="MEF2-like_N"/>
</dbReference>
<dbReference type="EMBL" id="JAUCMX010000010">
    <property type="protein sequence ID" value="KAK3533711.1"/>
    <property type="molecule type" value="Genomic_DNA"/>
</dbReference>
<keyword evidence="15" id="KW-0539">Nucleus</keyword>
<dbReference type="AlphaFoldDB" id="A0AAE0QWG3"/>
<dbReference type="FunFam" id="2.60.40.150:FF:000019">
    <property type="entry name" value="Multiple C2 and transmembrane domain-containing protein 2 isoform 1"/>
    <property type="match status" value="1"/>
</dbReference>
<evidence type="ECO:0000256" key="17">
    <source>
        <dbReference type="SAM" id="Phobius"/>
    </source>
</evidence>
<evidence type="ECO:0000256" key="11">
    <source>
        <dbReference type="ARBA" id="ARBA00023125"/>
    </source>
</evidence>
<dbReference type="PRINTS" id="PR00404">
    <property type="entry name" value="MADSDOMAIN"/>
</dbReference>
<dbReference type="InterPro" id="IPR022102">
    <property type="entry name" value="HJURP_C"/>
</dbReference>
<protein>
    <recommendedName>
        <fullName evidence="22">Multiple C2 and transmembrane domain-containing protein 2</fullName>
    </recommendedName>
</protein>
<evidence type="ECO:0000256" key="3">
    <source>
        <dbReference type="ARBA" id="ARBA00004141"/>
    </source>
</evidence>
<dbReference type="CDD" id="cd04042">
    <property type="entry name" value="C2A_MCTP_PRT"/>
    <property type="match status" value="1"/>
</dbReference>
<dbReference type="GO" id="GO:0046983">
    <property type="term" value="F:protein dimerization activity"/>
    <property type="evidence" value="ECO:0007669"/>
    <property type="project" value="InterPro"/>
</dbReference>
<dbReference type="GO" id="GO:0000977">
    <property type="term" value="F:RNA polymerase II transcription regulatory region sequence-specific DNA binding"/>
    <property type="evidence" value="ECO:0007669"/>
    <property type="project" value="InterPro"/>
</dbReference>
<comment type="subcellular location">
    <subcellularLocation>
        <location evidence="3">Membrane</location>
        <topology evidence="3">Multi-pass membrane protein</topology>
    </subcellularLocation>
    <subcellularLocation>
        <location evidence="2">Nucleus</location>
    </subcellularLocation>
</comment>
<evidence type="ECO:0000259" key="18">
    <source>
        <dbReference type="PROSITE" id="PS50004"/>
    </source>
</evidence>
<keyword evidence="13" id="KW-0010">Activator</keyword>
<dbReference type="PROSITE" id="PS50066">
    <property type="entry name" value="MADS_BOX_2"/>
    <property type="match status" value="1"/>
</dbReference>
<feature type="domain" description="C2" evidence="18">
    <location>
        <begin position="708"/>
        <end position="821"/>
    </location>
</feature>
<feature type="compositionally biased region" description="Low complexity" evidence="16">
    <location>
        <begin position="169"/>
        <end position="185"/>
    </location>
</feature>
<evidence type="ECO:0000256" key="16">
    <source>
        <dbReference type="SAM" id="MobiDB-lite"/>
    </source>
</evidence>
<dbReference type="GO" id="GO:0045944">
    <property type="term" value="P:positive regulation of transcription by RNA polymerase II"/>
    <property type="evidence" value="ECO:0007669"/>
    <property type="project" value="InterPro"/>
</dbReference>
<dbReference type="Pfam" id="PF00168">
    <property type="entry name" value="C2"/>
    <property type="match status" value="3"/>
</dbReference>
<feature type="region of interest" description="Disordered" evidence="16">
    <location>
        <begin position="168"/>
        <end position="239"/>
    </location>
</feature>
<dbReference type="SUPFAM" id="SSF49562">
    <property type="entry name" value="C2 domain (Calcium/lipid-binding domain, CaLB)"/>
    <property type="match status" value="3"/>
</dbReference>
<feature type="domain" description="MADS-box" evidence="19">
    <location>
        <begin position="1"/>
        <end position="61"/>
    </location>
</feature>
<evidence type="ECO:0000313" key="21">
    <source>
        <dbReference type="Proteomes" id="UP001274896"/>
    </source>
</evidence>
<name>A0AAE0QWG3_9TELE</name>
<keyword evidence="21" id="KW-1185">Reference proteome</keyword>
<evidence type="ECO:0000256" key="5">
    <source>
        <dbReference type="ARBA" id="ARBA00022692"/>
    </source>
</evidence>
<dbReference type="PROSITE" id="PS50004">
    <property type="entry name" value="C2"/>
    <property type="match status" value="3"/>
</dbReference>
<proteinExistence type="inferred from homology"/>
<comment type="similarity">
    <text evidence="4">Belongs to the MCTP family.</text>
</comment>
<feature type="region of interest" description="Disordered" evidence="16">
    <location>
        <begin position="538"/>
        <end position="562"/>
    </location>
</feature>
<keyword evidence="10" id="KW-0805">Transcription regulation</keyword>
<evidence type="ECO:0000256" key="4">
    <source>
        <dbReference type="ARBA" id="ARBA00007923"/>
    </source>
</evidence>
<feature type="transmembrane region" description="Helical" evidence="17">
    <location>
        <begin position="1009"/>
        <end position="1033"/>
    </location>
</feature>
<evidence type="ECO:0000256" key="1">
    <source>
        <dbReference type="ARBA" id="ARBA00001913"/>
    </source>
</evidence>
<comment type="cofactor">
    <cofactor evidence="1">
        <name>Ca(2+)</name>
        <dbReference type="ChEBI" id="CHEBI:29108"/>
    </cofactor>
</comment>
<evidence type="ECO:0008006" key="22">
    <source>
        <dbReference type="Google" id="ProtNLM"/>
    </source>
</evidence>
<dbReference type="Gene3D" id="2.60.40.150">
    <property type="entry name" value="C2 domain"/>
    <property type="match status" value="3"/>
</dbReference>
<keyword evidence="14" id="KW-0804">Transcription</keyword>
<keyword evidence="8" id="KW-0106">Calcium</keyword>
<feature type="domain" description="C2" evidence="18">
    <location>
        <begin position="552"/>
        <end position="666"/>
    </location>
</feature>
<evidence type="ECO:0000256" key="14">
    <source>
        <dbReference type="ARBA" id="ARBA00023163"/>
    </source>
</evidence>
<reference evidence="20" key="1">
    <citation type="submission" date="2023-06" db="EMBL/GenBank/DDBJ databases">
        <title>Male Hemibagrus guttatus genome.</title>
        <authorList>
            <person name="Bian C."/>
        </authorList>
    </citation>
    <scope>NUCLEOTIDE SEQUENCE</scope>
    <source>
        <strain evidence="20">Male_cb2023</strain>
        <tissue evidence="20">Muscle</tissue>
    </source>
</reference>
<dbReference type="InterPro" id="IPR036879">
    <property type="entry name" value="TF_MADSbox_sf"/>
</dbReference>
<dbReference type="InterPro" id="IPR035892">
    <property type="entry name" value="C2_domain_sf"/>
</dbReference>
<dbReference type="Pfam" id="PF00319">
    <property type="entry name" value="SRF-TF"/>
    <property type="match status" value="1"/>
</dbReference>
<keyword evidence="11" id="KW-0238">DNA-binding</keyword>
<dbReference type="CDD" id="cd08376">
    <property type="entry name" value="C2B_MCTP_PRT"/>
    <property type="match status" value="1"/>
</dbReference>
<dbReference type="Proteomes" id="UP001274896">
    <property type="component" value="Unassembled WGS sequence"/>
</dbReference>
<evidence type="ECO:0000256" key="6">
    <source>
        <dbReference type="ARBA" id="ARBA00022723"/>
    </source>
</evidence>
<gene>
    <name evidence="20" type="ORF">QTP70_023972</name>
</gene>
<dbReference type="FunFam" id="3.40.1810.10:FF:000001">
    <property type="entry name" value="Myocyte-specific enhancer factor 2A homolog"/>
    <property type="match status" value="1"/>
</dbReference>
<dbReference type="SUPFAM" id="SSF55455">
    <property type="entry name" value="SRF-like"/>
    <property type="match status" value="1"/>
</dbReference>
<keyword evidence="5 17" id="KW-0812">Transmembrane</keyword>
<feature type="domain" description="C2" evidence="18">
    <location>
        <begin position="389"/>
        <end position="506"/>
    </location>
</feature>
<feature type="compositionally biased region" description="Polar residues" evidence="16">
    <location>
        <begin position="188"/>
        <end position="204"/>
    </location>
</feature>
<dbReference type="PANTHER" id="PTHR45911">
    <property type="entry name" value="C2 DOMAIN-CONTAINING PROTEIN"/>
    <property type="match status" value="1"/>
</dbReference>
<dbReference type="GO" id="GO:0005509">
    <property type="term" value="F:calcium ion binding"/>
    <property type="evidence" value="ECO:0007669"/>
    <property type="project" value="TreeGrafter"/>
</dbReference>
<dbReference type="InterPro" id="IPR000008">
    <property type="entry name" value="C2_dom"/>
</dbReference>
<accession>A0AAE0QWG3</accession>
<dbReference type="InterPro" id="IPR002100">
    <property type="entry name" value="TF_MADSbox"/>
</dbReference>
<dbReference type="PRINTS" id="PR00360">
    <property type="entry name" value="C2DOMAIN"/>
</dbReference>
<evidence type="ECO:0000256" key="13">
    <source>
        <dbReference type="ARBA" id="ARBA00023159"/>
    </source>
</evidence>
<feature type="compositionally biased region" description="Basic residues" evidence="16">
    <location>
        <begin position="538"/>
        <end position="547"/>
    </location>
</feature>
<evidence type="ECO:0000313" key="20">
    <source>
        <dbReference type="EMBL" id="KAK3533711.1"/>
    </source>
</evidence>
<evidence type="ECO:0000256" key="15">
    <source>
        <dbReference type="ARBA" id="ARBA00023242"/>
    </source>
</evidence>